<evidence type="ECO:0000313" key="2">
    <source>
        <dbReference type="Proteomes" id="UP000823842"/>
    </source>
</evidence>
<gene>
    <name evidence="1" type="ORF">IAA06_04860</name>
</gene>
<organism evidence="1 2">
    <name type="scientific">Candidatus Blautia faecavium</name>
    <dbReference type="NCBI Taxonomy" id="2838487"/>
    <lineage>
        <taxon>Bacteria</taxon>
        <taxon>Bacillati</taxon>
        <taxon>Bacillota</taxon>
        <taxon>Clostridia</taxon>
        <taxon>Lachnospirales</taxon>
        <taxon>Lachnospiraceae</taxon>
        <taxon>Blautia</taxon>
    </lineage>
</organism>
<evidence type="ECO:0000313" key="1">
    <source>
        <dbReference type="EMBL" id="HJB28109.1"/>
    </source>
</evidence>
<proteinExistence type="predicted"/>
<dbReference type="AlphaFoldDB" id="A0A9D2RW38"/>
<dbReference type="EMBL" id="DWYZ01000093">
    <property type="protein sequence ID" value="HJB28109.1"/>
    <property type="molecule type" value="Genomic_DNA"/>
</dbReference>
<name>A0A9D2RW38_9FIRM</name>
<accession>A0A9D2RW38</accession>
<comment type="caution">
    <text evidence="1">The sequence shown here is derived from an EMBL/GenBank/DDBJ whole genome shotgun (WGS) entry which is preliminary data.</text>
</comment>
<reference evidence="1" key="2">
    <citation type="submission" date="2021-04" db="EMBL/GenBank/DDBJ databases">
        <authorList>
            <person name="Gilroy R."/>
        </authorList>
    </citation>
    <scope>NUCLEOTIDE SEQUENCE</scope>
    <source>
        <strain evidence="1">ChiSjej1B19-5720</strain>
    </source>
</reference>
<reference evidence="1" key="1">
    <citation type="journal article" date="2021" name="PeerJ">
        <title>Extensive microbial diversity within the chicken gut microbiome revealed by metagenomics and culture.</title>
        <authorList>
            <person name="Gilroy R."/>
            <person name="Ravi A."/>
            <person name="Getino M."/>
            <person name="Pursley I."/>
            <person name="Horton D.L."/>
            <person name="Alikhan N.F."/>
            <person name="Baker D."/>
            <person name="Gharbi K."/>
            <person name="Hall N."/>
            <person name="Watson M."/>
            <person name="Adriaenssens E.M."/>
            <person name="Foster-Nyarko E."/>
            <person name="Jarju S."/>
            <person name="Secka A."/>
            <person name="Antonio M."/>
            <person name="Oren A."/>
            <person name="Chaudhuri R.R."/>
            <person name="La Ragione R."/>
            <person name="Hildebrand F."/>
            <person name="Pallen M.J."/>
        </authorList>
    </citation>
    <scope>NUCLEOTIDE SEQUENCE</scope>
    <source>
        <strain evidence="1">ChiSjej1B19-5720</strain>
    </source>
</reference>
<protein>
    <submittedName>
        <fullName evidence="1">Uncharacterized protein</fullName>
    </submittedName>
</protein>
<sequence>MSQKKVDEYKKKKANRDKIMKKEKMALRLEKLAALIVGLVIVCWIGYSVYDKATEGQEATVLQTVMDTSALDNYLSSLSQDTAE</sequence>
<dbReference type="Proteomes" id="UP000823842">
    <property type="component" value="Unassembled WGS sequence"/>
</dbReference>